<dbReference type="HAMAP" id="MF_00454">
    <property type="entry name" value="FluC"/>
    <property type="match status" value="1"/>
</dbReference>
<comment type="caution">
    <text evidence="15">The sequence shown here is derived from an EMBL/GenBank/DDBJ whole genome shotgun (WGS) entry which is preliminary data.</text>
</comment>
<evidence type="ECO:0000256" key="14">
    <source>
        <dbReference type="HAMAP-Rule" id="MF_00454"/>
    </source>
</evidence>
<evidence type="ECO:0000256" key="4">
    <source>
        <dbReference type="ARBA" id="ARBA00022692"/>
    </source>
</evidence>
<dbReference type="EMBL" id="JAUBDI010000026">
    <property type="protein sequence ID" value="MDW0115016.1"/>
    <property type="molecule type" value="Genomic_DNA"/>
</dbReference>
<evidence type="ECO:0000256" key="8">
    <source>
        <dbReference type="ARBA" id="ARBA00023065"/>
    </source>
</evidence>
<keyword evidence="16" id="KW-1185">Reference proteome</keyword>
<evidence type="ECO:0000256" key="12">
    <source>
        <dbReference type="ARBA" id="ARBA00035585"/>
    </source>
</evidence>
<evidence type="ECO:0000313" key="16">
    <source>
        <dbReference type="Proteomes" id="UP001282284"/>
    </source>
</evidence>
<dbReference type="RefSeq" id="WP_317946494.1">
    <property type="nucleotide sequence ID" value="NZ_JAUBDI010000026.1"/>
</dbReference>
<sequence>MTIMEGVVVAMGGGIGAIVRYFFSAKLNKEDGLPIGTLVVNVTGSLLIGVVFGLQLSLLWTLFLVSGLAGSLTTFSTLNKEFVLLWESGNRKAFVGYLLSTYGLGLFSALIGYSVGVNV</sequence>
<feature type="transmembrane region" description="Helical" evidence="14">
    <location>
        <begin position="6"/>
        <end position="23"/>
    </location>
</feature>
<organism evidence="15 16">
    <name type="scientific">Sporosarcina saromensis</name>
    <dbReference type="NCBI Taxonomy" id="359365"/>
    <lineage>
        <taxon>Bacteria</taxon>
        <taxon>Bacillati</taxon>
        <taxon>Bacillota</taxon>
        <taxon>Bacilli</taxon>
        <taxon>Bacillales</taxon>
        <taxon>Caryophanaceae</taxon>
        <taxon>Sporosarcina</taxon>
    </lineage>
</organism>
<keyword evidence="7 14" id="KW-0915">Sodium</keyword>
<feature type="transmembrane region" description="Helical" evidence="14">
    <location>
        <begin position="94"/>
        <end position="115"/>
    </location>
</feature>
<reference evidence="15 16" key="1">
    <citation type="submission" date="2023-06" db="EMBL/GenBank/DDBJ databases">
        <title>Sporosarcina sp. nov., isolated from Korean traditional fermented seafood 'Jeotgal'.</title>
        <authorList>
            <person name="Yang A.I."/>
            <person name="Shin N.-R."/>
        </authorList>
    </citation>
    <scope>NUCLEOTIDE SEQUENCE [LARGE SCALE GENOMIC DNA]</scope>
    <source>
        <strain evidence="15 16">KCTC13119</strain>
    </source>
</reference>
<comment type="catalytic activity">
    <reaction evidence="12">
        <text>fluoride(in) = fluoride(out)</text>
        <dbReference type="Rhea" id="RHEA:76159"/>
        <dbReference type="ChEBI" id="CHEBI:17051"/>
    </reaction>
    <physiologicalReaction direction="left-to-right" evidence="12">
        <dbReference type="Rhea" id="RHEA:76160"/>
    </physiologicalReaction>
</comment>
<dbReference type="PANTHER" id="PTHR28259:SF16">
    <property type="entry name" value="FLUORIDE-SPECIFIC ION CHANNEL FLUC 2"/>
    <property type="match status" value="1"/>
</dbReference>
<protein>
    <recommendedName>
        <fullName evidence="14">Fluoride-specific ion channel FluC</fullName>
    </recommendedName>
</protein>
<keyword evidence="3 14" id="KW-1003">Cell membrane</keyword>
<comment type="function">
    <text evidence="13 14">Fluoride-specific ion channel. Important for reducing fluoride concentration in the cell, thus reducing its toxicity.</text>
</comment>
<evidence type="ECO:0000256" key="13">
    <source>
        <dbReference type="ARBA" id="ARBA00049940"/>
    </source>
</evidence>
<accession>A0ABU4GDL5</accession>
<evidence type="ECO:0000256" key="6">
    <source>
        <dbReference type="ARBA" id="ARBA00022989"/>
    </source>
</evidence>
<evidence type="ECO:0000256" key="7">
    <source>
        <dbReference type="ARBA" id="ARBA00023053"/>
    </source>
</evidence>
<keyword evidence="4 14" id="KW-0812">Transmembrane</keyword>
<evidence type="ECO:0000256" key="5">
    <source>
        <dbReference type="ARBA" id="ARBA00022723"/>
    </source>
</evidence>
<evidence type="ECO:0000256" key="2">
    <source>
        <dbReference type="ARBA" id="ARBA00022448"/>
    </source>
</evidence>
<dbReference type="Proteomes" id="UP001282284">
    <property type="component" value="Unassembled WGS sequence"/>
</dbReference>
<comment type="similarity">
    <text evidence="11 14">Belongs to the fluoride channel Fluc/FEX (TC 1.A.43) family.</text>
</comment>
<evidence type="ECO:0000256" key="3">
    <source>
        <dbReference type="ARBA" id="ARBA00022475"/>
    </source>
</evidence>
<keyword evidence="9 14" id="KW-0472">Membrane</keyword>
<evidence type="ECO:0000256" key="1">
    <source>
        <dbReference type="ARBA" id="ARBA00004651"/>
    </source>
</evidence>
<feature type="transmembrane region" description="Helical" evidence="14">
    <location>
        <begin position="58"/>
        <end position="78"/>
    </location>
</feature>
<evidence type="ECO:0000256" key="11">
    <source>
        <dbReference type="ARBA" id="ARBA00035120"/>
    </source>
</evidence>
<keyword evidence="10 14" id="KW-0407">Ion channel</keyword>
<keyword evidence="5 14" id="KW-0479">Metal-binding</keyword>
<keyword evidence="2 14" id="KW-0813">Transport</keyword>
<name>A0ABU4GDL5_9BACL</name>
<evidence type="ECO:0000256" key="10">
    <source>
        <dbReference type="ARBA" id="ARBA00023303"/>
    </source>
</evidence>
<dbReference type="Pfam" id="PF02537">
    <property type="entry name" value="CRCB"/>
    <property type="match status" value="1"/>
</dbReference>
<gene>
    <name evidence="14" type="primary">fluC</name>
    <name evidence="14" type="synonym">crcB</name>
    <name evidence="15" type="ORF">QT711_17790</name>
</gene>
<feature type="transmembrane region" description="Helical" evidence="14">
    <location>
        <begin position="35"/>
        <end position="52"/>
    </location>
</feature>
<dbReference type="InterPro" id="IPR003691">
    <property type="entry name" value="FluC"/>
</dbReference>
<evidence type="ECO:0000256" key="9">
    <source>
        <dbReference type="ARBA" id="ARBA00023136"/>
    </source>
</evidence>
<comment type="subcellular location">
    <subcellularLocation>
        <location evidence="1 14">Cell membrane</location>
        <topology evidence="1 14">Multi-pass membrane protein</topology>
    </subcellularLocation>
</comment>
<evidence type="ECO:0000313" key="15">
    <source>
        <dbReference type="EMBL" id="MDW0115016.1"/>
    </source>
</evidence>
<keyword evidence="8 14" id="KW-0406">Ion transport</keyword>
<proteinExistence type="inferred from homology"/>
<comment type="activity regulation">
    <text evidence="14">Na(+) is not transported, but it plays an essential structural role and its presence is essential for fluoride channel function.</text>
</comment>
<dbReference type="PANTHER" id="PTHR28259">
    <property type="entry name" value="FLUORIDE EXPORT PROTEIN 1-RELATED"/>
    <property type="match status" value="1"/>
</dbReference>
<feature type="binding site" evidence="14">
    <location>
        <position position="73"/>
    </location>
    <ligand>
        <name>Na(+)</name>
        <dbReference type="ChEBI" id="CHEBI:29101"/>
        <note>structural</note>
    </ligand>
</feature>
<feature type="binding site" evidence="14">
    <location>
        <position position="70"/>
    </location>
    <ligand>
        <name>Na(+)</name>
        <dbReference type="ChEBI" id="CHEBI:29101"/>
        <note>structural</note>
    </ligand>
</feature>
<keyword evidence="6 14" id="KW-1133">Transmembrane helix</keyword>